<dbReference type="Proteomes" id="UP000050761">
    <property type="component" value="Unassembled WGS sequence"/>
</dbReference>
<reference evidence="4" key="2">
    <citation type="submission" date="2019-09" db="UniProtKB">
        <authorList>
            <consortium name="WormBaseParasite"/>
        </authorList>
    </citation>
    <scope>IDENTIFICATION</scope>
</reference>
<accession>A0A183F3Z1</accession>
<protein>
    <submittedName>
        <fullName evidence="2 4">Uncharacterized protein</fullName>
    </submittedName>
</protein>
<evidence type="ECO:0000256" key="1">
    <source>
        <dbReference type="SAM" id="MobiDB-lite"/>
    </source>
</evidence>
<feature type="region of interest" description="Disordered" evidence="1">
    <location>
        <begin position="39"/>
        <end position="88"/>
    </location>
</feature>
<accession>A0A3P7TDH6</accession>
<dbReference type="AlphaFoldDB" id="A0A183F3Z1"/>
<organism evidence="3 4">
    <name type="scientific">Heligmosomoides polygyrus</name>
    <name type="common">Parasitic roundworm</name>
    <dbReference type="NCBI Taxonomy" id="6339"/>
    <lineage>
        <taxon>Eukaryota</taxon>
        <taxon>Metazoa</taxon>
        <taxon>Ecdysozoa</taxon>
        <taxon>Nematoda</taxon>
        <taxon>Chromadorea</taxon>
        <taxon>Rhabditida</taxon>
        <taxon>Rhabditina</taxon>
        <taxon>Rhabditomorpha</taxon>
        <taxon>Strongyloidea</taxon>
        <taxon>Heligmosomidae</taxon>
        <taxon>Heligmosomoides</taxon>
    </lineage>
</organism>
<feature type="compositionally biased region" description="Polar residues" evidence="1">
    <location>
        <begin position="41"/>
        <end position="50"/>
    </location>
</feature>
<dbReference type="EMBL" id="UZAH01000801">
    <property type="protein sequence ID" value="VDO19266.1"/>
    <property type="molecule type" value="Genomic_DNA"/>
</dbReference>
<feature type="compositionally biased region" description="Polar residues" evidence="1">
    <location>
        <begin position="67"/>
        <end position="78"/>
    </location>
</feature>
<dbReference type="OrthoDB" id="19928at2759"/>
<gene>
    <name evidence="2" type="ORF">HPBE_LOCUS884</name>
</gene>
<keyword evidence="3" id="KW-1185">Reference proteome</keyword>
<name>A0A183F3Z1_HELPZ</name>
<dbReference type="WBParaSite" id="HPBE_0000088301-mRNA-1">
    <property type="protein sequence ID" value="HPBE_0000088301-mRNA-1"/>
    <property type="gene ID" value="HPBE_0000088301"/>
</dbReference>
<evidence type="ECO:0000313" key="2">
    <source>
        <dbReference type="EMBL" id="VDO19266.1"/>
    </source>
</evidence>
<reference evidence="2 3" key="1">
    <citation type="submission" date="2018-11" db="EMBL/GenBank/DDBJ databases">
        <authorList>
            <consortium name="Pathogen Informatics"/>
        </authorList>
    </citation>
    <scope>NUCLEOTIDE SEQUENCE [LARGE SCALE GENOMIC DNA]</scope>
</reference>
<proteinExistence type="predicted"/>
<sequence>MMFSYTPKNHVSYTIKEFSATRFGSHRQRPDHDVMKRIQRQAASRGNATVRSHGADAGDGPDVKPTVLSSRTSFNRASPTPKPGDTTMTDFETLKTLTAEQREALVNIIRNSSILDHPLSHLQQALGAPQVLRAQNSSLLQNNINPVSSSIMASNLADFTLSHYAANPIAAMSMMPRRNGGKRRSGNAHNSSWLT</sequence>
<evidence type="ECO:0000313" key="4">
    <source>
        <dbReference type="WBParaSite" id="HPBE_0000088301-mRNA-1"/>
    </source>
</evidence>
<evidence type="ECO:0000313" key="3">
    <source>
        <dbReference type="Proteomes" id="UP000050761"/>
    </source>
</evidence>
<feature type="region of interest" description="Disordered" evidence="1">
    <location>
        <begin position="176"/>
        <end position="195"/>
    </location>
</feature>